<sequence length="462" mass="50734">MEMGDVPSSDINLLQEASTAPMGCLTSYKVYHDKSRSAMASVQRDCDVRPATIREGCWRESSPDYTEVICRCSKGDYCNNMSWPTTEIGHLPFAEPESNKDVMDTYLAGKGRYCLFGAGTVDVRTGEEDGDGFLPDMEKLKGLCANQPIIKNTIANYPAKSRFVYCTTLYEMEGSRLSIRRACETQMVPAKDHCVVKSRTLKTCYCNSDLCNNKVWDEESGMTALPLTAALPAAGRHFTLEKATDMDKKAKPTSATAIFAPRLKIGSTFNSRNGEVHPHPKDSWTPSSPTLPPQKRWRTAGAMIVRLPALWPNIRRRRWSASPPSPTLSTRTRPPKPKLNGDVPSDRPFPRTAVLSRRNVQLICRKSCPSLVAARPLMDATPTSGHRTTWAALTPSSSHRVLGPSLLQMLPKTALKTGGGCATSVRHPVAHPHRRHTASALARCLSPPNKAAWNSPTSLASS</sequence>
<dbReference type="EMBL" id="BDGG01000017">
    <property type="protein sequence ID" value="GAV08371.1"/>
    <property type="molecule type" value="Genomic_DNA"/>
</dbReference>
<feature type="region of interest" description="Disordered" evidence="1">
    <location>
        <begin position="269"/>
        <end position="292"/>
    </location>
</feature>
<evidence type="ECO:0000313" key="2">
    <source>
        <dbReference type="EMBL" id="GAV08371.1"/>
    </source>
</evidence>
<gene>
    <name evidence="2" type="primary">RvY_18078</name>
    <name evidence="2" type="synonym">RvY_18078.3</name>
    <name evidence="2" type="ORF">RvY_18078-3</name>
</gene>
<keyword evidence="3" id="KW-1185">Reference proteome</keyword>
<dbReference type="Proteomes" id="UP000186922">
    <property type="component" value="Unassembled WGS sequence"/>
</dbReference>
<feature type="region of interest" description="Disordered" evidence="1">
    <location>
        <begin position="318"/>
        <end position="350"/>
    </location>
</feature>
<organism evidence="2 3">
    <name type="scientific">Ramazzottius varieornatus</name>
    <name type="common">Water bear</name>
    <name type="synonym">Tardigrade</name>
    <dbReference type="NCBI Taxonomy" id="947166"/>
    <lineage>
        <taxon>Eukaryota</taxon>
        <taxon>Metazoa</taxon>
        <taxon>Ecdysozoa</taxon>
        <taxon>Tardigrada</taxon>
        <taxon>Eutardigrada</taxon>
        <taxon>Parachela</taxon>
        <taxon>Hypsibioidea</taxon>
        <taxon>Ramazzottiidae</taxon>
        <taxon>Ramazzottius</taxon>
    </lineage>
</organism>
<protein>
    <submittedName>
        <fullName evidence="2">Uncharacterized protein</fullName>
    </submittedName>
</protein>
<name>A0A1D1W4J4_RAMVA</name>
<accession>A0A1D1W4J4</accession>
<reference evidence="2 3" key="1">
    <citation type="journal article" date="2016" name="Nat. Commun.">
        <title>Extremotolerant tardigrade genome and improved radiotolerance of human cultured cells by tardigrade-unique protein.</title>
        <authorList>
            <person name="Hashimoto T."/>
            <person name="Horikawa D.D."/>
            <person name="Saito Y."/>
            <person name="Kuwahara H."/>
            <person name="Kozuka-Hata H."/>
            <person name="Shin-I T."/>
            <person name="Minakuchi Y."/>
            <person name="Ohishi K."/>
            <person name="Motoyama A."/>
            <person name="Aizu T."/>
            <person name="Enomoto A."/>
            <person name="Kondo K."/>
            <person name="Tanaka S."/>
            <person name="Hara Y."/>
            <person name="Koshikawa S."/>
            <person name="Sagara H."/>
            <person name="Miura T."/>
            <person name="Yokobori S."/>
            <person name="Miyagawa K."/>
            <person name="Suzuki Y."/>
            <person name="Kubo T."/>
            <person name="Oyama M."/>
            <person name="Kohara Y."/>
            <person name="Fujiyama A."/>
            <person name="Arakawa K."/>
            <person name="Katayama T."/>
            <person name="Toyoda A."/>
            <person name="Kunieda T."/>
        </authorList>
    </citation>
    <scope>NUCLEOTIDE SEQUENCE [LARGE SCALE GENOMIC DNA]</scope>
    <source>
        <strain evidence="2 3">YOKOZUNA-1</strain>
    </source>
</reference>
<evidence type="ECO:0000256" key="1">
    <source>
        <dbReference type="SAM" id="MobiDB-lite"/>
    </source>
</evidence>
<comment type="caution">
    <text evidence="2">The sequence shown here is derived from an EMBL/GenBank/DDBJ whole genome shotgun (WGS) entry which is preliminary data.</text>
</comment>
<dbReference type="AlphaFoldDB" id="A0A1D1W4J4"/>
<proteinExistence type="predicted"/>
<evidence type="ECO:0000313" key="3">
    <source>
        <dbReference type="Proteomes" id="UP000186922"/>
    </source>
</evidence>